<dbReference type="InParanoid" id="A0A151GSF8"/>
<reference evidence="3 4" key="1">
    <citation type="journal article" date="2016" name="Sci. Rep.">
        <title>Insights into Adaptations to a Near-Obligate Nematode Endoparasitic Lifestyle from the Finished Genome of Drechmeria coniospora.</title>
        <authorList>
            <person name="Zhang L."/>
            <person name="Zhou Z."/>
            <person name="Guo Q."/>
            <person name="Fokkens L."/>
            <person name="Miskei M."/>
            <person name="Pocsi I."/>
            <person name="Zhang W."/>
            <person name="Chen M."/>
            <person name="Wang L."/>
            <person name="Sun Y."/>
            <person name="Donzelli B.G."/>
            <person name="Gibson D.M."/>
            <person name="Nelson D.R."/>
            <person name="Luo J.G."/>
            <person name="Rep M."/>
            <person name="Liu H."/>
            <person name="Yang S."/>
            <person name="Wang J."/>
            <person name="Krasnoff S.B."/>
            <person name="Xu Y."/>
            <person name="Molnar I."/>
            <person name="Lin M."/>
        </authorList>
    </citation>
    <scope>NUCLEOTIDE SEQUENCE [LARGE SCALE GENOMIC DNA]</scope>
    <source>
        <strain evidence="3 4">ARSEF 6962</strain>
    </source>
</reference>
<keyword evidence="2" id="KW-0812">Transmembrane</keyword>
<keyword evidence="2" id="KW-0472">Membrane</keyword>
<dbReference type="RefSeq" id="XP_040659304.1">
    <property type="nucleotide sequence ID" value="XM_040798421.1"/>
</dbReference>
<dbReference type="GeneID" id="63713729"/>
<protein>
    <submittedName>
        <fullName evidence="3">Uncharacterized protein</fullName>
    </submittedName>
</protein>
<evidence type="ECO:0000313" key="4">
    <source>
        <dbReference type="Proteomes" id="UP000076580"/>
    </source>
</evidence>
<proteinExistence type="predicted"/>
<dbReference type="AlphaFoldDB" id="A0A151GSF8"/>
<feature type="transmembrane region" description="Helical" evidence="2">
    <location>
        <begin position="39"/>
        <end position="58"/>
    </location>
</feature>
<comment type="caution">
    <text evidence="3">The sequence shown here is derived from an EMBL/GenBank/DDBJ whole genome shotgun (WGS) entry which is preliminary data.</text>
</comment>
<feature type="region of interest" description="Disordered" evidence="1">
    <location>
        <begin position="507"/>
        <end position="604"/>
    </location>
</feature>
<accession>A0A151GSF8</accession>
<feature type="region of interest" description="Disordered" evidence="1">
    <location>
        <begin position="164"/>
        <end position="236"/>
    </location>
</feature>
<gene>
    <name evidence="3" type="ORF">DCS_01086</name>
</gene>
<evidence type="ECO:0000256" key="2">
    <source>
        <dbReference type="SAM" id="Phobius"/>
    </source>
</evidence>
<evidence type="ECO:0000313" key="3">
    <source>
        <dbReference type="EMBL" id="KYK59952.1"/>
    </source>
</evidence>
<dbReference type="EMBL" id="LAYC01000001">
    <property type="protein sequence ID" value="KYK59952.1"/>
    <property type="molecule type" value="Genomic_DNA"/>
</dbReference>
<feature type="compositionally biased region" description="Polar residues" evidence="1">
    <location>
        <begin position="183"/>
        <end position="194"/>
    </location>
</feature>
<feature type="region of interest" description="Disordered" evidence="1">
    <location>
        <begin position="282"/>
        <end position="328"/>
    </location>
</feature>
<dbReference type="Proteomes" id="UP000076580">
    <property type="component" value="Chromosome 01"/>
</dbReference>
<keyword evidence="4" id="KW-1185">Reference proteome</keyword>
<feature type="region of interest" description="Disordered" evidence="1">
    <location>
        <begin position="410"/>
        <end position="434"/>
    </location>
</feature>
<keyword evidence="2" id="KW-1133">Transmembrane helix</keyword>
<feature type="compositionally biased region" description="Basic residues" evidence="1">
    <location>
        <begin position="510"/>
        <end position="519"/>
    </location>
</feature>
<name>A0A151GSF8_DRECN</name>
<feature type="compositionally biased region" description="Polar residues" evidence="1">
    <location>
        <begin position="548"/>
        <end position="562"/>
    </location>
</feature>
<sequence>MSPVALSSHLVPAWCVVGIGMHLGTLALMPLATEAFLHFILRHTMHAVLKIVTVYLLTRRNRWCPAEHSRIMLPDTVSSLFPDRPIRPLPSRRLREQLSPEVADSIKYPASTLDKAPLFYYPPYTIKADHAGQASAEPQSAADQGRRPDLRAFASLRNGVGLREEEEGKWRGTLASRPPAGNPSRTARNVSRPEQPQRAEAKAPSSAASSVDGYDSFENTNNKKKRKIPSAGDSALNGAHGLNSDLGSLPISTGAHLPTNDGNAERLLNSIAGYAAFGPQISNSQGFSGPGRGRLGRPRNGRSPLRALADGNGAWPGRSPNPDASRWPPEEEGAGIISMAIANAEKFPRQGQENMSLLQQHSSNTQAAQASTQFTFTCASQVPGTAQWSGQNRHSMSGEAALAGGIAPDGVHDDANAKATPGKPVNSRRKSRRRLERELELAGRHRRQMATASYFRQPPRAEDVWICEFCEYERIFGEPPRALIRDYEIKDRRHRQDEADRRRLLEKAKAKSRKGRKNSKTLAKAGHATQDAADQGPSDTVGHEGVPSSENVHSHSTQSEGTGNDDGVVDDYLAPQLPERPPAAGDGDGGGEGEGEGASLRASR</sequence>
<evidence type="ECO:0000256" key="1">
    <source>
        <dbReference type="SAM" id="MobiDB-lite"/>
    </source>
</evidence>
<organism evidence="3 4">
    <name type="scientific">Drechmeria coniospora</name>
    <name type="common">Nematophagous fungus</name>
    <name type="synonym">Meria coniospora</name>
    <dbReference type="NCBI Taxonomy" id="98403"/>
    <lineage>
        <taxon>Eukaryota</taxon>
        <taxon>Fungi</taxon>
        <taxon>Dikarya</taxon>
        <taxon>Ascomycota</taxon>
        <taxon>Pezizomycotina</taxon>
        <taxon>Sordariomycetes</taxon>
        <taxon>Hypocreomycetidae</taxon>
        <taxon>Hypocreales</taxon>
        <taxon>Ophiocordycipitaceae</taxon>
        <taxon>Drechmeria</taxon>
    </lineage>
</organism>
<dbReference type="STRING" id="98403.A0A151GSF8"/>